<evidence type="ECO:0000313" key="4">
    <source>
        <dbReference type="EMBL" id="TBU26146.1"/>
    </source>
</evidence>
<evidence type="ECO:0008006" key="5">
    <source>
        <dbReference type="Google" id="ProtNLM"/>
    </source>
</evidence>
<feature type="compositionally biased region" description="Polar residues" evidence="1">
    <location>
        <begin position="172"/>
        <end position="194"/>
    </location>
</feature>
<feature type="compositionally biased region" description="Low complexity" evidence="1">
    <location>
        <begin position="195"/>
        <end position="220"/>
    </location>
</feature>
<keyword evidence="3" id="KW-0732">Signal</keyword>
<feature type="compositionally biased region" description="Pro residues" evidence="1">
    <location>
        <begin position="394"/>
        <end position="403"/>
    </location>
</feature>
<evidence type="ECO:0000256" key="1">
    <source>
        <dbReference type="SAM" id="MobiDB-lite"/>
    </source>
</evidence>
<keyword evidence="2" id="KW-0472">Membrane</keyword>
<protein>
    <recommendedName>
        <fullName evidence="5">Mid2 domain-containing protein</fullName>
    </recommendedName>
</protein>
<keyword evidence="2" id="KW-1133">Transmembrane helix</keyword>
<dbReference type="Proteomes" id="UP000292957">
    <property type="component" value="Unassembled WGS sequence"/>
</dbReference>
<feature type="region of interest" description="Disordered" evidence="1">
    <location>
        <begin position="154"/>
        <end position="220"/>
    </location>
</feature>
<dbReference type="AlphaFoldDB" id="A0A4Q9MJM1"/>
<dbReference type="EMBL" id="ML143450">
    <property type="protein sequence ID" value="TBU26146.1"/>
    <property type="molecule type" value="Genomic_DNA"/>
</dbReference>
<sequence>MRFFSGHEMASGRYGLLSLLFIFSTFLSAASGLRVTSVGPFAQCVPTEITWEVDQSSPPFTLLVGSPSDPSQSFLRADGLGGTSAVFTINITAGTRATIVLENDDGLLAQIPDIVVQAGIESSCADSVEGGSNAEAASTGLGLPGFTSATSTFSPSTSAASHTSTATISSTPGSTSPAISSISNTPTNSGSITASSSTTPKSVLPSSVSSLPSASSVSTSSGKALRPAVIGGIVTCSILALALGLGLLFWCRRRRLNQPERRFTKLGPLEPRESSFIQSARNSSITTPELGLFSTVMREDDQHSVVVTLGLPTAEAIMEHRNKPLPMPETAYLKSSAYPASSPGAGTSQEVNSTRDLTLTALTVVEPPRSFVGRRQRLGRSDVFDDTSSDVPSTAPPPYDQYY</sequence>
<feature type="transmembrane region" description="Helical" evidence="2">
    <location>
        <begin position="228"/>
        <end position="251"/>
    </location>
</feature>
<feature type="compositionally biased region" description="Low complexity" evidence="1">
    <location>
        <begin position="154"/>
        <end position="171"/>
    </location>
</feature>
<name>A0A4Q9MJM1_9APHY</name>
<accession>A0A4Q9MJM1</accession>
<gene>
    <name evidence="4" type="ORF">BD311DRAFT_798512</name>
</gene>
<evidence type="ECO:0000256" key="3">
    <source>
        <dbReference type="SAM" id="SignalP"/>
    </source>
</evidence>
<feature type="region of interest" description="Disordered" evidence="1">
    <location>
        <begin position="368"/>
        <end position="403"/>
    </location>
</feature>
<feature type="chain" id="PRO_5020976252" description="Mid2 domain-containing protein" evidence="3">
    <location>
        <begin position="33"/>
        <end position="403"/>
    </location>
</feature>
<reference evidence="4" key="1">
    <citation type="submission" date="2019-01" db="EMBL/GenBank/DDBJ databases">
        <title>Draft genome sequences of three monokaryotic isolates of the white-rot basidiomycete fungus Dichomitus squalens.</title>
        <authorList>
            <consortium name="DOE Joint Genome Institute"/>
            <person name="Lopez S.C."/>
            <person name="Andreopoulos B."/>
            <person name="Pangilinan J."/>
            <person name="Lipzen A."/>
            <person name="Riley R."/>
            <person name="Ahrendt S."/>
            <person name="Ng V."/>
            <person name="Barry K."/>
            <person name="Daum C."/>
            <person name="Grigoriev I.V."/>
            <person name="Hilden K.S."/>
            <person name="Makela M.R."/>
            <person name="de Vries R.P."/>
        </authorList>
    </citation>
    <scope>NUCLEOTIDE SEQUENCE [LARGE SCALE GENOMIC DNA]</scope>
    <source>
        <strain evidence="4">OM18370.1</strain>
    </source>
</reference>
<keyword evidence="2" id="KW-0812">Transmembrane</keyword>
<evidence type="ECO:0000256" key="2">
    <source>
        <dbReference type="SAM" id="Phobius"/>
    </source>
</evidence>
<feature type="signal peptide" evidence="3">
    <location>
        <begin position="1"/>
        <end position="32"/>
    </location>
</feature>
<organism evidence="4">
    <name type="scientific">Dichomitus squalens</name>
    <dbReference type="NCBI Taxonomy" id="114155"/>
    <lineage>
        <taxon>Eukaryota</taxon>
        <taxon>Fungi</taxon>
        <taxon>Dikarya</taxon>
        <taxon>Basidiomycota</taxon>
        <taxon>Agaricomycotina</taxon>
        <taxon>Agaricomycetes</taxon>
        <taxon>Polyporales</taxon>
        <taxon>Polyporaceae</taxon>
        <taxon>Dichomitus</taxon>
    </lineage>
</organism>
<proteinExistence type="predicted"/>
<dbReference type="OrthoDB" id="10626991at2759"/>